<evidence type="ECO:0000313" key="1">
    <source>
        <dbReference type="EMBL" id="TGY91421.1"/>
    </source>
</evidence>
<organism evidence="1 2">
    <name type="scientific">Petralouisia muris</name>
    <dbReference type="NCBI Taxonomy" id="3032872"/>
    <lineage>
        <taxon>Bacteria</taxon>
        <taxon>Bacillati</taxon>
        <taxon>Bacillota</taxon>
        <taxon>Clostridia</taxon>
        <taxon>Lachnospirales</taxon>
        <taxon>Lachnospiraceae</taxon>
        <taxon>Petralouisia</taxon>
    </lineage>
</organism>
<name>A0AC61RQQ9_9FIRM</name>
<comment type="caution">
    <text evidence="1">The sequence shown here is derived from an EMBL/GenBank/DDBJ whole genome shotgun (WGS) entry which is preliminary data.</text>
</comment>
<gene>
    <name evidence="1" type="ORF">E5329_21190</name>
</gene>
<dbReference type="Proteomes" id="UP000304953">
    <property type="component" value="Unassembled WGS sequence"/>
</dbReference>
<keyword evidence="2" id="KW-1185">Reference proteome</keyword>
<accession>A0AC61RQQ9</accession>
<evidence type="ECO:0000313" key="2">
    <source>
        <dbReference type="Proteomes" id="UP000304953"/>
    </source>
</evidence>
<reference evidence="1" key="1">
    <citation type="submission" date="2019-04" db="EMBL/GenBank/DDBJ databases">
        <title>Microbes associate with the intestines of laboratory mice.</title>
        <authorList>
            <person name="Navarre W."/>
            <person name="Wong E."/>
            <person name="Huang K."/>
            <person name="Tropini C."/>
            <person name="Ng K."/>
            <person name="Yu B."/>
        </authorList>
    </citation>
    <scope>NUCLEOTIDE SEQUENCE</scope>
    <source>
        <strain evidence="1">NM01_1-7b</strain>
    </source>
</reference>
<sequence>MNRSASDIFRLEHEIITKCGISKERFRKVSGSQWENIYQKIAEKYADKTKTWKNGLHWANTNGYSPKSMKKLLGCYAVDYSTWFHFLPQIIKEENKMVYFLIDKSSDWYCGEEFWIFESYVSELVKALDLLNHTAFLDNGWLDYYVVSKKYQWIIGFNHHDIVSCIGEGLNLDCFKNQ</sequence>
<protein>
    <submittedName>
        <fullName evidence="1">Uncharacterized protein</fullName>
    </submittedName>
</protein>
<dbReference type="EMBL" id="SRYA01000058">
    <property type="protein sequence ID" value="TGY91421.1"/>
    <property type="molecule type" value="Genomic_DNA"/>
</dbReference>
<proteinExistence type="predicted"/>